<gene>
    <name evidence="12 13" type="primary">crcB</name>
    <name evidence="12" type="synonym">fluC</name>
    <name evidence="13" type="ORF">ABS311_10305</name>
</gene>
<keyword evidence="7 12" id="KW-0406">Ion transport</keyword>
<keyword evidence="3" id="KW-0997">Cell inner membrane</keyword>
<dbReference type="PANTHER" id="PTHR28259">
    <property type="entry name" value="FLUORIDE EXPORT PROTEIN 1-RELATED"/>
    <property type="match status" value="1"/>
</dbReference>
<comment type="activity regulation">
    <text evidence="12">Na(+) is not transported, but it plays an essential structural role and its presence is essential for fluoride channel function.</text>
</comment>
<dbReference type="HAMAP" id="MF_00454">
    <property type="entry name" value="FluC"/>
    <property type="match status" value="1"/>
</dbReference>
<dbReference type="Pfam" id="PF02537">
    <property type="entry name" value="CRCB"/>
    <property type="match status" value="1"/>
</dbReference>
<organism evidence="13 14">
    <name type="scientific">Catenovulum sediminis</name>
    <dbReference type="NCBI Taxonomy" id="1740262"/>
    <lineage>
        <taxon>Bacteria</taxon>
        <taxon>Pseudomonadati</taxon>
        <taxon>Pseudomonadota</taxon>
        <taxon>Gammaproteobacteria</taxon>
        <taxon>Alteromonadales</taxon>
        <taxon>Alteromonadaceae</taxon>
        <taxon>Catenovulum</taxon>
    </lineage>
</organism>
<keyword evidence="6 12" id="KW-0915">Sodium</keyword>
<feature type="transmembrane region" description="Helical" evidence="12">
    <location>
        <begin position="6"/>
        <end position="24"/>
    </location>
</feature>
<reference evidence="13 14" key="1">
    <citation type="submission" date="2024-06" db="EMBL/GenBank/DDBJ databases">
        <authorList>
            <person name="Chen R.Y."/>
        </authorList>
    </citation>
    <scope>NUCLEOTIDE SEQUENCE [LARGE SCALE GENOMIC DNA]</scope>
    <source>
        <strain evidence="13 14">D2</strain>
    </source>
</reference>
<evidence type="ECO:0000313" key="14">
    <source>
        <dbReference type="Proteomes" id="UP001467690"/>
    </source>
</evidence>
<keyword evidence="14" id="KW-1185">Reference proteome</keyword>
<evidence type="ECO:0000256" key="7">
    <source>
        <dbReference type="ARBA" id="ARBA00023065"/>
    </source>
</evidence>
<evidence type="ECO:0000256" key="6">
    <source>
        <dbReference type="ARBA" id="ARBA00023053"/>
    </source>
</evidence>
<dbReference type="PANTHER" id="PTHR28259:SF1">
    <property type="entry name" value="FLUORIDE EXPORT PROTEIN 1-RELATED"/>
    <property type="match status" value="1"/>
</dbReference>
<comment type="catalytic activity">
    <reaction evidence="11">
        <text>fluoride(in) = fluoride(out)</text>
        <dbReference type="Rhea" id="RHEA:76159"/>
        <dbReference type="ChEBI" id="CHEBI:17051"/>
    </reaction>
    <physiologicalReaction direction="left-to-right" evidence="11">
        <dbReference type="Rhea" id="RHEA:76160"/>
    </physiologicalReaction>
</comment>
<dbReference type="EMBL" id="JBELOE010000209">
    <property type="protein sequence ID" value="MER2492270.1"/>
    <property type="molecule type" value="Genomic_DNA"/>
</dbReference>
<proteinExistence type="inferred from homology"/>
<keyword evidence="4 12" id="KW-0812">Transmembrane</keyword>
<evidence type="ECO:0000256" key="12">
    <source>
        <dbReference type="HAMAP-Rule" id="MF_00454"/>
    </source>
</evidence>
<feature type="transmembrane region" description="Helical" evidence="12">
    <location>
        <begin position="70"/>
        <end position="92"/>
    </location>
</feature>
<comment type="similarity">
    <text evidence="10 12">Belongs to the fluoride channel Fluc/FEX (TC 1.A.43) family.</text>
</comment>
<protein>
    <recommendedName>
        <fullName evidence="12">Fluoride-specific ion channel FluC</fullName>
    </recommendedName>
</protein>
<evidence type="ECO:0000256" key="11">
    <source>
        <dbReference type="ARBA" id="ARBA00035585"/>
    </source>
</evidence>
<evidence type="ECO:0000256" key="3">
    <source>
        <dbReference type="ARBA" id="ARBA00022519"/>
    </source>
</evidence>
<keyword evidence="5 12" id="KW-1133">Transmembrane helix</keyword>
<evidence type="ECO:0000256" key="4">
    <source>
        <dbReference type="ARBA" id="ARBA00022692"/>
    </source>
</evidence>
<feature type="transmembrane region" description="Helical" evidence="12">
    <location>
        <begin position="36"/>
        <end position="58"/>
    </location>
</feature>
<evidence type="ECO:0000256" key="8">
    <source>
        <dbReference type="ARBA" id="ARBA00023136"/>
    </source>
</evidence>
<feature type="transmembrane region" description="Helical" evidence="12">
    <location>
        <begin position="99"/>
        <end position="119"/>
    </location>
</feature>
<feature type="binding site" evidence="12">
    <location>
        <position position="81"/>
    </location>
    <ligand>
        <name>Na(+)</name>
        <dbReference type="ChEBI" id="CHEBI:29101"/>
        <note>structural</note>
    </ligand>
</feature>
<keyword evidence="8 12" id="KW-0472">Membrane</keyword>
<dbReference type="RefSeq" id="WP_143871625.1">
    <property type="nucleotide sequence ID" value="NZ_CP041660.1"/>
</dbReference>
<evidence type="ECO:0000256" key="1">
    <source>
        <dbReference type="ARBA" id="ARBA00004651"/>
    </source>
</evidence>
<comment type="function">
    <text evidence="12">Fluoride-specific ion channel. Important for reducing fluoride concentration in the cell, thus reducing its toxicity.</text>
</comment>
<keyword evidence="9 12" id="KW-0407">Ion channel</keyword>
<comment type="subcellular location">
    <subcellularLocation>
        <location evidence="1 12">Cell membrane</location>
        <topology evidence="1 12">Multi-pass membrane protein</topology>
    </subcellularLocation>
</comment>
<keyword evidence="12" id="KW-0479">Metal-binding</keyword>
<name>A0ABV1RHC1_9ALTE</name>
<feature type="binding site" evidence="12">
    <location>
        <position position="78"/>
    </location>
    <ligand>
        <name>Na(+)</name>
        <dbReference type="ChEBI" id="CHEBI:29101"/>
        <note>structural</note>
    </ligand>
</feature>
<evidence type="ECO:0000256" key="2">
    <source>
        <dbReference type="ARBA" id="ARBA00022475"/>
    </source>
</evidence>
<dbReference type="Proteomes" id="UP001467690">
    <property type="component" value="Unassembled WGS sequence"/>
</dbReference>
<dbReference type="NCBIfam" id="TIGR00494">
    <property type="entry name" value="crcB"/>
    <property type="match status" value="1"/>
</dbReference>
<sequence length="128" mass="14082">MNSPLVYVFIALGGAFGASLRYFLSQQALIWFGKSFPFGTLIVNIIGSLLIGFLYTLIAQGQLQIIPWRTFIGIGFLGALTTFSTFSMDTLLLMQQGDWLKAVLNILFNVLICLLAVWLGSKLASVKI</sequence>
<accession>A0ABV1RHC1</accession>
<evidence type="ECO:0000256" key="10">
    <source>
        <dbReference type="ARBA" id="ARBA00035120"/>
    </source>
</evidence>
<comment type="caution">
    <text evidence="13">The sequence shown here is derived from an EMBL/GenBank/DDBJ whole genome shotgun (WGS) entry which is preliminary data.</text>
</comment>
<evidence type="ECO:0000256" key="9">
    <source>
        <dbReference type="ARBA" id="ARBA00023303"/>
    </source>
</evidence>
<evidence type="ECO:0000256" key="5">
    <source>
        <dbReference type="ARBA" id="ARBA00022989"/>
    </source>
</evidence>
<dbReference type="InterPro" id="IPR003691">
    <property type="entry name" value="FluC"/>
</dbReference>
<keyword evidence="12" id="KW-0813">Transport</keyword>
<evidence type="ECO:0000313" key="13">
    <source>
        <dbReference type="EMBL" id="MER2492270.1"/>
    </source>
</evidence>
<keyword evidence="2 12" id="KW-1003">Cell membrane</keyword>